<sequence>MQLIKPMIEVKEAYLDFYHEWMESGEKIVPWSVSEDPSNFNTLLDFFKKQELKEHTSSSFVPNSTFLLVNDEGKIVAAANIRHRLNDKLKTKGGHIGYGVRPLERGNGYASKILALSLEKAKEMDIKRVLVTCDEKKLASKKTIEKNGGNLESRYTEENGNVVMRFWIEQ</sequence>
<keyword evidence="3" id="KW-1185">Reference proteome</keyword>
<feature type="domain" description="N-acetyltransferase" evidence="1">
    <location>
        <begin position="26"/>
        <end position="169"/>
    </location>
</feature>
<dbReference type="PANTHER" id="PTHR39173:SF1">
    <property type="entry name" value="ACETYLTRANSFERASE"/>
    <property type="match status" value="1"/>
</dbReference>
<dbReference type="RefSeq" id="WP_226538893.1">
    <property type="nucleotide sequence ID" value="NZ_CP129013.1"/>
</dbReference>
<protein>
    <submittedName>
        <fullName evidence="2">GNAT family N-acetyltransferase</fullName>
        <ecNumber evidence="2">2.3.1.-</ecNumber>
    </submittedName>
</protein>
<dbReference type="EC" id="2.3.1.-" evidence="2"/>
<dbReference type="Proteomes" id="UP001197974">
    <property type="component" value="Chromosome"/>
</dbReference>
<dbReference type="EMBL" id="CP129013">
    <property type="protein sequence ID" value="WLR43075.1"/>
    <property type="molecule type" value="Genomic_DNA"/>
</dbReference>
<organism evidence="2 3">
    <name type="scientific">Bacillus carboniphilus</name>
    <dbReference type="NCBI Taxonomy" id="86663"/>
    <lineage>
        <taxon>Bacteria</taxon>
        <taxon>Bacillati</taxon>
        <taxon>Bacillota</taxon>
        <taxon>Bacilli</taxon>
        <taxon>Bacillales</taxon>
        <taxon>Bacillaceae</taxon>
        <taxon>Bacillus</taxon>
    </lineage>
</organism>
<keyword evidence="2" id="KW-0012">Acyltransferase</keyword>
<accession>A0ABY9JUK8</accession>
<dbReference type="PANTHER" id="PTHR39173">
    <property type="entry name" value="ACETYLTRANSFERASE"/>
    <property type="match status" value="1"/>
</dbReference>
<dbReference type="CDD" id="cd04301">
    <property type="entry name" value="NAT_SF"/>
    <property type="match status" value="1"/>
</dbReference>
<keyword evidence="2" id="KW-0808">Transferase</keyword>
<dbReference type="Gene3D" id="3.40.630.30">
    <property type="match status" value="1"/>
</dbReference>
<proteinExistence type="predicted"/>
<dbReference type="SUPFAM" id="SSF55729">
    <property type="entry name" value="Acyl-CoA N-acyltransferases (Nat)"/>
    <property type="match status" value="1"/>
</dbReference>
<dbReference type="PROSITE" id="PS51186">
    <property type="entry name" value="GNAT"/>
    <property type="match status" value="1"/>
</dbReference>
<dbReference type="InterPro" id="IPR016181">
    <property type="entry name" value="Acyl_CoA_acyltransferase"/>
</dbReference>
<evidence type="ECO:0000313" key="3">
    <source>
        <dbReference type="Proteomes" id="UP001197974"/>
    </source>
</evidence>
<name>A0ABY9JUK8_9BACI</name>
<dbReference type="InterPro" id="IPR000182">
    <property type="entry name" value="GNAT_dom"/>
</dbReference>
<dbReference type="GO" id="GO:0016746">
    <property type="term" value="F:acyltransferase activity"/>
    <property type="evidence" value="ECO:0007669"/>
    <property type="project" value="UniProtKB-KW"/>
</dbReference>
<dbReference type="Pfam" id="PF00583">
    <property type="entry name" value="Acetyltransf_1"/>
    <property type="match status" value="1"/>
</dbReference>
<gene>
    <name evidence="2" type="ORF">LC087_02345</name>
</gene>
<evidence type="ECO:0000259" key="1">
    <source>
        <dbReference type="PROSITE" id="PS51186"/>
    </source>
</evidence>
<evidence type="ECO:0000313" key="2">
    <source>
        <dbReference type="EMBL" id="WLR43075.1"/>
    </source>
</evidence>
<reference evidence="2 3" key="1">
    <citation type="submission" date="2023-06" db="EMBL/GenBank/DDBJ databases">
        <title>Five Gram-positive bacteria isolated from mangrove sediments in Shenzhen, Guangdong, China.</title>
        <authorList>
            <person name="Yu S."/>
            <person name="Zheng W."/>
            <person name="Huang Y."/>
        </authorList>
    </citation>
    <scope>NUCLEOTIDE SEQUENCE [LARGE SCALE GENOMIC DNA]</scope>
    <source>
        <strain evidence="2 3">SaN35-3</strain>
    </source>
</reference>